<organism evidence="6 7">
    <name type="scientific">Paenibacillus campinasensis</name>
    <dbReference type="NCBI Taxonomy" id="66347"/>
    <lineage>
        <taxon>Bacteria</taxon>
        <taxon>Bacillati</taxon>
        <taxon>Bacillota</taxon>
        <taxon>Bacilli</taxon>
        <taxon>Bacillales</taxon>
        <taxon>Paenibacillaceae</taxon>
        <taxon>Paenibacillus</taxon>
    </lineage>
</organism>
<evidence type="ECO:0000313" key="6">
    <source>
        <dbReference type="EMBL" id="PAD74489.1"/>
    </source>
</evidence>
<dbReference type="PANTHER" id="PTHR43335">
    <property type="entry name" value="ABC TRANSPORTER, ATP-BINDING PROTEIN"/>
    <property type="match status" value="1"/>
</dbReference>
<dbReference type="PANTHER" id="PTHR43335:SF4">
    <property type="entry name" value="ABC TRANSPORTER, ATP-BINDING PROTEIN"/>
    <property type="match status" value="1"/>
</dbReference>
<name>A0A268EMZ4_9BACL</name>
<protein>
    <submittedName>
        <fullName evidence="6">ABC transporter</fullName>
    </submittedName>
</protein>
<dbReference type="InterPro" id="IPR003439">
    <property type="entry name" value="ABC_transporter-like_ATP-bd"/>
</dbReference>
<keyword evidence="4" id="KW-0067">ATP-binding</keyword>
<evidence type="ECO:0000256" key="2">
    <source>
        <dbReference type="ARBA" id="ARBA00022448"/>
    </source>
</evidence>
<dbReference type="InterPro" id="IPR003593">
    <property type="entry name" value="AAA+_ATPase"/>
</dbReference>
<sequence length="308" mass="33470">MIKLANLTKKYGTKTAVDHLNLVLTPGTVTGFLGPNGSGKSTTMKMIISLVRPTLGDVVVDGKSYSDLPEPTKRVGTLIDPSALDNNLTAKQHLSIIATAANLNPRRVDEMLQITGLENVQNKKVKSYSLGMKQRLGVATALLGNPDTIILDEPFNGMDVDGIKWLRGLFKQLAESGKCVVVSSHLMSEIQAVADRVVIIGQGKLLADMTMDEMNRRSLSSYIYVEADDLDKITSVLLDKQASVQPSKTGLEVRNLDAKEIGRLALDNQIILHELTKVNPSLEDVFTEITDGKADYVAKGVTMHEALD</sequence>
<keyword evidence="2" id="KW-0813">Transport</keyword>
<comment type="caution">
    <text evidence="6">The sequence shown here is derived from an EMBL/GenBank/DDBJ whole genome shotgun (WGS) entry which is preliminary data.</text>
</comment>
<evidence type="ECO:0000256" key="1">
    <source>
        <dbReference type="ARBA" id="ARBA00005417"/>
    </source>
</evidence>
<reference evidence="6 7" key="1">
    <citation type="submission" date="2017-07" db="EMBL/GenBank/DDBJ databases">
        <title>Isolation and whole genome analysis of endospore-forming bacteria from heroin.</title>
        <authorList>
            <person name="Kalinowski J."/>
            <person name="Ahrens B."/>
            <person name="Al-Dilaimi A."/>
            <person name="Winkler A."/>
            <person name="Wibberg D."/>
            <person name="Schleenbecker U."/>
            <person name="Ruckert C."/>
            <person name="Wolfel R."/>
            <person name="Grass G."/>
        </authorList>
    </citation>
    <scope>NUCLEOTIDE SEQUENCE [LARGE SCALE GENOMIC DNA]</scope>
    <source>
        <strain evidence="6 7">7537-G1</strain>
    </source>
</reference>
<dbReference type="InterPro" id="IPR017871">
    <property type="entry name" value="ABC_transporter-like_CS"/>
</dbReference>
<evidence type="ECO:0000256" key="3">
    <source>
        <dbReference type="ARBA" id="ARBA00022741"/>
    </source>
</evidence>
<dbReference type="Pfam" id="PF00005">
    <property type="entry name" value="ABC_tran"/>
    <property type="match status" value="1"/>
</dbReference>
<dbReference type="SMART" id="SM00382">
    <property type="entry name" value="AAA"/>
    <property type="match status" value="1"/>
</dbReference>
<dbReference type="Proteomes" id="UP000215596">
    <property type="component" value="Unassembled WGS sequence"/>
</dbReference>
<keyword evidence="3" id="KW-0547">Nucleotide-binding</keyword>
<dbReference type="SUPFAM" id="SSF52540">
    <property type="entry name" value="P-loop containing nucleoside triphosphate hydrolases"/>
    <property type="match status" value="1"/>
</dbReference>
<accession>A0A268EMZ4</accession>
<dbReference type="PROSITE" id="PS00211">
    <property type="entry name" value="ABC_TRANSPORTER_1"/>
    <property type="match status" value="1"/>
</dbReference>
<comment type="similarity">
    <text evidence="1">Belongs to the ABC transporter superfamily.</text>
</comment>
<dbReference type="AlphaFoldDB" id="A0A268EMZ4"/>
<dbReference type="GO" id="GO:0016887">
    <property type="term" value="F:ATP hydrolysis activity"/>
    <property type="evidence" value="ECO:0007669"/>
    <property type="project" value="InterPro"/>
</dbReference>
<gene>
    <name evidence="6" type="ORF">CHH67_17495</name>
</gene>
<dbReference type="OrthoDB" id="9804819at2"/>
<dbReference type="EMBL" id="NPBY01000055">
    <property type="protein sequence ID" value="PAD74489.1"/>
    <property type="molecule type" value="Genomic_DNA"/>
</dbReference>
<proteinExistence type="inferred from homology"/>
<feature type="domain" description="ABC transporter" evidence="5">
    <location>
        <begin position="2"/>
        <end position="227"/>
    </location>
</feature>
<dbReference type="InterPro" id="IPR027417">
    <property type="entry name" value="P-loop_NTPase"/>
</dbReference>
<dbReference type="GO" id="GO:0005524">
    <property type="term" value="F:ATP binding"/>
    <property type="evidence" value="ECO:0007669"/>
    <property type="project" value="UniProtKB-KW"/>
</dbReference>
<evidence type="ECO:0000259" key="5">
    <source>
        <dbReference type="PROSITE" id="PS50893"/>
    </source>
</evidence>
<dbReference type="PROSITE" id="PS50893">
    <property type="entry name" value="ABC_TRANSPORTER_2"/>
    <property type="match status" value="1"/>
</dbReference>
<dbReference type="Gene3D" id="3.40.50.300">
    <property type="entry name" value="P-loop containing nucleotide triphosphate hydrolases"/>
    <property type="match status" value="1"/>
</dbReference>
<evidence type="ECO:0000313" key="7">
    <source>
        <dbReference type="Proteomes" id="UP000215596"/>
    </source>
</evidence>
<evidence type="ECO:0000256" key="4">
    <source>
        <dbReference type="ARBA" id="ARBA00022840"/>
    </source>
</evidence>